<keyword evidence="4 6" id="KW-1133">Transmembrane helix</keyword>
<dbReference type="OrthoDB" id="10262656at2759"/>
<keyword evidence="3 6" id="KW-0812">Transmembrane</keyword>
<feature type="transmembrane region" description="Helical" evidence="6">
    <location>
        <begin position="340"/>
        <end position="360"/>
    </location>
</feature>
<dbReference type="InterPro" id="IPR011701">
    <property type="entry name" value="MFS"/>
</dbReference>
<feature type="transmembrane region" description="Helical" evidence="6">
    <location>
        <begin position="58"/>
        <end position="79"/>
    </location>
</feature>
<proteinExistence type="predicted"/>
<dbReference type="Pfam" id="PF07690">
    <property type="entry name" value="MFS_1"/>
    <property type="match status" value="1"/>
</dbReference>
<evidence type="ECO:0000313" key="9">
    <source>
        <dbReference type="Proteomes" id="UP000018144"/>
    </source>
</evidence>
<organism evidence="8 9">
    <name type="scientific">Pyronema omphalodes (strain CBS 100304)</name>
    <name type="common">Pyronema confluens</name>
    <dbReference type="NCBI Taxonomy" id="1076935"/>
    <lineage>
        <taxon>Eukaryota</taxon>
        <taxon>Fungi</taxon>
        <taxon>Dikarya</taxon>
        <taxon>Ascomycota</taxon>
        <taxon>Pezizomycotina</taxon>
        <taxon>Pezizomycetes</taxon>
        <taxon>Pezizales</taxon>
        <taxon>Pyronemataceae</taxon>
        <taxon>Pyronema</taxon>
    </lineage>
</organism>
<feature type="transmembrane region" description="Helical" evidence="6">
    <location>
        <begin position="153"/>
        <end position="172"/>
    </location>
</feature>
<feature type="transmembrane region" description="Helical" evidence="6">
    <location>
        <begin position="434"/>
        <end position="454"/>
    </location>
</feature>
<name>U4LTC3_PYROM</name>
<feature type="transmembrane region" description="Helical" evidence="6">
    <location>
        <begin position="525"/>
        <end position="550"/>
    </location>
</feature>
<dbReference type="Gene3D" id="1.20.1250.20">
    <property type="entry name" value="MFS general substrate transporter like domains"/>
    <property type="match status" value="2"/>
</dbReference>
<dbReference type="SUPFAM" id="SSF103473">
    <property type="entry name" value="MFS general substrate transporter"/>
    <property type="match status" value="1"/>
</dbReference>
<protein>
    <submittedName>
        <fullName evidence="8">Similar to Uncharacterized membrane protein YCR023C acc. no. P25351</fullName>
    </submittedName>
</protein>
<dbReference type="InterPro" id="IPR020846">
    <property type="entry name" value="MFS_dom"/>
</dbReference>
<feature type="transmembrane region" description="Helical" evidence="6">
    <location>
        <begin position="460"/>
        <end position="485"/>
    </location>
</feature>
<feature type="transmembrane region" description="Helical" evidence="6">
    <location>
        <begin position="403"/>
        <end position="422"/>
    </location>
</feature>
<feature type="transmembrane region" description="Helical" evidence="6">
    <location>
        <begin position="91"/>
        <end position="110"/>
    </location>
</feature>
<feature type="transmembrane region" description="Helical" evidence="6">
    <location>
        <begin position="23"/>
        <end position="46"/>
    </location>
</feature>
<evidence type="ECO:0000256" key="6">
    <source>
        <dbReference type="SAM" id="Phobius"/>
    </source>
</evidence>
<evidence type="ECO:0000256" key="2">
    <source>
        <dbReference type="ARBA" id="ARBA00022448"/>
    </source>
</evidence>
<dbReference type="OMA" id="ETNEMGL"/>
<feature type="transmembrane region" description="Helical" evidence="6">
    <location>
        <begin position="200"/>
        <end position="222"/>
    </location>
</feature>
<dbReference type="eggNOG" id="KOG2615">
    <property type="taxonomic scope" value="Eukaryota"/>
</dbReference>
<dbReference type="GO" id="GO:0022857">
    <property type="term" value="F:transmembrane transporter activity"/>
    <property type="evidence" value="ECO:0007669"/>
    <property type="project" value="InterPro"/>
</dbReference>
<dbReference type="GO" id="GO:0016020">
    <property type="term" value="C:membrane"/>
    <property type="evidence" value="ECO:0007669"/>
    <property type="project" value="UniProtKB-SubCell"/>
</dbReference>
<evidence type="ECO:0000256" key="1">
    <source>
        <dbReference type="ARBA" id="ARBA00004141"/>
    </source>
</evidence>
<gene>
    <name evidence="8" type="ORF">PCON_09073</name>
</gene>
<dbReference type="PANTHER" id="PTHR23504:SF8">
    <property type="entry name" value="TRANSPORTER, PUTATIVE (AFU_ORTHOLOGUE AFUA_1G03730)-RELATED"/>
    <property type="match status" value="1"/>
</dbReference>
<evidence type="ECO:0000313" key="8">
    <source>
        <dbReference type="EMBL" id="CCX30706.1"/>
    </source>
</evidence>
<comment type="subcellular location">
    <subcellularLocation>
        <location evidence="1">Membrane</location>
        <topology evidence="1">Multi-pass membrane protein</topology>
    </subcellularLocation>
</comment>
<reference evidence="8 9" key="1">
    <citation type="journal article" date="2013" name="PLoS Genet.">
        <title>The genome and development-dependent transcriptomes of Pyronema confluens: a window into fungal evolution.</title>
        <authorList>
            <person name="Traeger S."/>
            <person name="Altegoer F."/>
            <person name="Freitag M."/>
            <person name="Gabaldon T."/>
            <person name="Kempken F."/>
            <person name="Kumar A."/>
            <person name="Marcet-Houben M."/>
            <person name="Poggeler S."/>
            <person name="Stajich J.E."/>
            <person name="Nowrousian M."/>
        </authorList>
    </citation>
    <scope>NUCLEOTIDE SEQUENCE [LARGE SCALE GENOMIC DNA]</scope>
    <source>
        <strain evidence="9">CBS 100304</strain>
        <tissue evidence="8">Vegetative mycelium</tissue>
    </source>
</reference>
<dbReference type="PROSITE" id="PS50850">
    <property type="entry name" value="MFS"/>
    <property type="match status" value="1"/>
</dbReference>
<dbReference type="PRINTS" id="PR01035">
    <property type="entry name" value="TCRTETA"/>
</dbReference>
<evidence type="ECO:0000259" key="7">
    <source>
        <dbReference type="PROSITE" id="PS50850"/>
    </source>
</evidence>
<dbReference type="InterPro" id="IPR036259">
    <property type="entry name" value="MFS_trans_sf"/>
</dbReference>
<evidence type="ECO:0000256" key="5">
    <source>
        <dbReference type="ARBA" id="ARBA00023136"/>
    </source>
</evidence>
<keyword evidence="5 6" id="KW-0472">Membrane</keyword>
<keyword evidence="2" id="KW-0813">Transport</keyword>
<sequence length="620" mass="67960">MANVVPASTRHEPKFTANQVKQLFVLCLCRVSEPLALTSIYPYMYFMIKSFGVPKQDIPYWSGLMVSSFSVAQMLLAVFWGRISDIWGRKFCIIISLTGVFIAMIVFGFANSLAMAMAARMLAGVVSGNVGTMRTMIAEIVPQSQLQVRANGFLPAVYYVSSIFGPIIGGYLSDPLKNHPEWFNGKYPAFLEKMLKKYPFSLPNIFLAIIFLAGITNGILFLDETKESLKNRPDPGRAVGRRIENYLFGPLQRLLSSDRFYMRFCSYLHGLYLDLKSKLFNSRETTVNTAEETAPLLPAVTADVETARPAAAATDTKNPSADLETARPAAAATDTKTPSVWSIFTFQSSLTLFYSCMLGLHTLTSDQLLSVFLSTPIDDGKDWAPPFKFHGGFGWDASDIGQLYSVNGFISMFFILVLNPILMKNFGNLNCLKMSTLLYPVVYIATPFALLLPYNLQGFAIFMIMIFKSFASAFTFSLIQSYVVASLENKELLGTINGVNVTLAGGGRAIGPTVGGIIFGACQKAGYIVIFWVFVAIIAMINYIPVMYLWELTDKPKEEHARASTTAVGYQTTGMNGAKGDVAVLVVASGSGSSTPISRVNHGDLIQFADGDAVKTTCRV</sequence>
<dbReference type="PANTHER" id="PTHR23504">
    <property type="entry name" value="MAJOR FACILITATOR SUPERFAMILY DOMAIN-CONTAINING PROTEIN 10"/>
    <property type="match status" value="1"/>
</dbReference>
<accession>U4LTC3</accession>
<keyword evidence="9" id="KW-1185">Reference proteome</keyword>
<evidence type="ECO:0000256" key="4">
    <source>
        <dbReference type="ARBA" id="ARBA00022989"/>
    </source>
</evidence>
<feature type="transmembrane region" description="Helical" evidence="6">
    <location>
        <begin position="497"/>
        <end position="519"/>
    </location>
</feature>
<dbReference type="EMBL" id="HF935466">
    <property type="protein sequence ID" value="CCX30706.1"/>
    <property type="molecule type" value="Genomic_DNA"/>
</dbReference>
<evidence type="ECO:0000256" key="3">
    <source>
        <dbReference type="ARBA" id="ARBA00022692"/>
    </source>
</evidence>
<dbReference type="AlphaFoldDB" id="U4LTC3"/>
<dbReference type="Proteomes" id="UP000018144">
    <property type="component" value="Unassembled WGS sequence"/>
</dbReference>
<feature type="domain" description="Major facilitator superfamily (MFS) profile" evidence="7">
    <location>
        <begin position="22"/>
        <end position="554"/>
    </location>
</feature>
<dbReference type="InterPro" id="IPR001958">
    <property type="entry name" value="Tet-R_TetA/multi-R_MdtG-like"/>
</dbReference>